<dbReference type="OrthoDB" id="17089at2759"/>
<evidence type="ECO:0000313" key="1">
    <source>
        <dbReference type="EMBL" id="KAH7429741.1"/>
    </source>
</evidence>
<gene>
    <name evidence="1" type="ORF">KP509_09G063600</name>
</gene>
<dbReference type="InterPro" id="IPR007849">
    <property type="entry name" value="ATP10"/>
</dbReference>
<dbReference type="PANTHER" id="PTHR28106">
    <property type="entry name" value="MITOCHONDRIAL ATPASE COMPLEX SUBUNIT ATP10"/>
    <property type="match status" value="1"/>
</dbReference>
<reference evidence="1" key="1">
    <citation type="submission" date="2021-08" db="EMBL/GenBank/DDBJ databases">
        <title>WGS assembly of Ceratopteris richardii.</title>
        <authorList>
            <person name="Marchant D.B."/>
            <person name="Chen G."/>
            <person name="Jenkins J."/>
            <person name="Shu S."/>
            <person name="Leebens-Mack J."/>
            <person name="Grimwood J."/>
            <person name="Schmutz J."/>
            <person name="Soltis P."/>
            <person name="Soltis D."/>
            <person name="Chen Z.-H."/>
        </authorList>
    </citation>
    <scope>NUCLEOTIDE SEQUENCE</scope>
    <source>
        <strain evidence="1">Whitten #5841</strain>
        <tissue evidence="1">Leaf</tissue>
    </source>
</reference>
<dbReference type="OMA" id="FGRCDDF"/>
<accession>A0A8T2U0Y6</accession>
<proteinExistence type="predicted"/>
<dbReference type="PANTHER" id="PTHR28106:SF1">
    <property type="entry name" value="MITOCHONDRIAL ATPASE COMPLEX SUBUNIT ATP10"/>
    <property type="match status" value="1"/>
</dbReference>
<dbReference type="GO" id="GO:0033615">
    <property type="term" value="P:mitochondrial proton-transporting ATP synthase complex assembly"/>
    <property type="evidence" value="ECO:0007669"/>
    <property type="project" value="TreeGrafter"/>
</dbReference>
<sequence length="264" mass="30938">MLKFVSLSRQRSRLLLFSHQKQLARSLNIFSIFSKEAVEKERIRLGEELNRGYFDDFRDLKKHNGKLAKASQTLFPITSSVKFPELPVRTLNRERFTIPYLQLSHNETEDPVTGVSVTMICLAFRGHGQGLASSWVQPFYDHFNGFKNIRIYEVFYIDQWLLSLPPVRYLLLHFMRRKAEINHHDGFKRSVYAFGDSYDFRKALKITNILTGYAFLLDGRGRIRWQGFGQSTQDEIKWMISCTQRLLKEQTPTFEPLNEQLSCG</sequence>
<evidence type="ECO:0008006" key="3">
    <source>
        <dbReference type="Google" id="ProtNLM"/>
    </source>
</evidence>
<dbReference type="EMBL" id="CM035414">
    <property type="protein sequence ID" value="KAH7429741.1"/>
    <property type="molecule type" value="Genomic_DNA"/>
</dbReference>
<dbReference type="AlphaFoldDB" id="A0A8T2U0Y6"/>
<organism evidence="1 2">
    <name type="scientific">Ceratopteris richardii</name>
    <name type="common">Triangle waterfern</name>
    <dbReference type="NCBI Taxonomy" id="49495"/>
    <lineage>
        <taxon>Eukaryota</taxon>
        <taxon>Viridiplantae</taxon>
        <taxon>Streptophyta</taxon>
        <taxon>Embryophyta</taxon>
        <taxon>Tracheophyta</taxon>
        <taxon>Polypodiopsida</taxon>
        <taxon>Polypodiidae</taxon>
        <taxon>Polypodiales</taxon>
        <taxon>Pteridineae</taxon>
        <taxon>Pteridaceae</taxon>
        <taxon>Parkerioideae</taxon>
        <taxon>Ceratopteris</taxon>
    </lineage>
</organism>
<evidence type="ECO:0000313" key="2">
    <source>
        <dbReference type="Proteomes" id="UP000825935"/>
    </source>
</evidence>
<name>A0A8T2U0Y6_CERRI</name>
<protein>
    <recommendedName>
        <fullName evidence="3">Mitochondrial ATPase complex subunit ATP10</fullName>
    </recommendedName>
</protein>
<dbReference type="GO" id="GO:0005743">
    <property type="term" value="C:mitochondrial inner membrane"/>
    <property type="evidence" value="ECO:0007669"/>
    <property type="project" value="TreeGrafter"/>
</dbReference>
<dbReference type="Pfam" id="PF05176">
    <property type="entry name" value="ATP-synt_10"/>
    <property type="match status" value="1"/>
</dbReference>
<keyword evidence="2" id="KW-1185">Reference proteome</keyword>
<dbReference type="Proteomes" id="UP000825935">
    <property type="component" value="Chromosome 9"/>
</dbReference>
<comment type="caution">
    <text evidence="1">The sequence shown here is derived from an EMBL/GenBank/DDBJ whole genome shotgun (WGS) entry which is preliminary data.</text>
</comment>